<gene>
    <name evidence="1" type="ORF">PQ457_06660</name>
</gene>
<organism evidence="1 2">
    <name type="scientific">Novosphingobium humi</name>
    <dbReference type="NCBI Taxonomy" id="2282397"/>
    <lineage>
        <taxon>Bacteria</taxon>
        <taxon>Pseudomonadati</taxon>
        <taxon>Pseudomonadota</taxon>
        <taxon>Alphaproteobacteria</taxon>
        <taxon>Sphingomonadales</taxon>
        <taxon>Sphingomonadaceae</taxon>
        <taxon>Novosphingobium</taxon>
    </lineage>
</organism>
<accession>A0ABY7U070</accession>
<evidence type="ECO:0008006" key="3">
    <source>
        <dbReference type="Google" id="ProtNLM"/>
    </source>
</evidence>
<evidence type="ECO:0000313" key="1">
    <source>
        <dbReference type="EMBL" id="WCT78638.1"/>
    </source>
</evidence>
<dbReference type="RefSeq" id="WP_273618948.1">
    <property type="nucleotide sequence ID" value="NZ_CP117417.1"/>
</dbReference>
<protein>
    <recommendedName>
        <fullName evidence="3">Transcriptional regulator</fullName>
    </recommendedName>
</protein>
<name>A0ABY7U070_9SPHN</name>
<keyword evidence="2" id="KW-1185">Reference proteome</keyword>
<dbReference type="Proteomes" id="UP001218231">
    <property type="component" value="Chromosome"/>
</dbReference>
<evidence type="ECO:0000313" key="2">
    <source>
        <dbReference type="Proteomes" id="UP001218231"/>
    </source>
</evidence>
<proteinExistence type="predicted"/>
<reference evidence="1 2" key="1">
    <citation type="submission" date="2023-02" db="EMBL/GenBank/DDBJ databases">
        <title>Genome sequence of Novosphingobium humi KACC 19094.</title>
        <authorList>
            <person name="Kim S."/>
            <person name="Heo J."/>
            <person name="Kwon S.-W."/>
        </authorList>
    </citation>
    <scope>NUCLEOTIDE SEQUENCE [LARGE SCALE GENOMIC DNA]</scope>
    <source>
        <strain evidence="1 2">KACC 19094</strain>
    </source>
</reference>
<dbReference type="EMBL" id="CP117417">
    <property type="protein sequence ID" value="WCT78638.1"/>
    <property type="molecule type" value="Genomic_DNA"/>
</dbReference>
<sequence length="162" mass="16896">MTLHRAPGSIDAALARIAGQLEGGWAGVGRAVGKSESMARAWGHPGRREQIPMDDAIALDLAFQAAGGIGAPIFETYALQLDLACINRFADRAALGVHLASVIKESAEAESAMLSAILPDAGPAETRRALRELDEALVAMGTARALLNNMKSDATDSPQIPP</sequence>